<protein>
    <recommendedName>
        <fullName evidence="1">Metallo-beta-lactamase domain-containing protein</fullName>
    </recommendedName>
</protein>
<dbReference type="SUPFAM" id="SSF54862">
    <property type="entry name" value="4Fe-4S ferredoxins"/>
    <property type="match status" value="1"/>
</dbReference>
<dbReference type="Gene3D" id="3.60.15.10">
    <property type="entry name" value="Ribonuclease Z/Hydroxyacylglutathione hydrolase-like"/>
    <property type="match status" value="1"/>
</dbReference>
<sequence>MLGFAVGVLKTRAGGNLQTGRRRGVVNMKSRLPSNSAGDLYVDSSCIDCDVCRWMVPDVFDRAQGQSAVLHQPVGDDMMRKALQAAVACPVGSIRTETPNPLAKAARDDFPIPVHETLVDIYYNGFNSEKSFSANSYLVVDEELGGVLIDSPRYNSALAKSIEKKCGDLGVKYMVLTHSDDVADHARWAERFGLTRIMHKNQIRSFNGTNDVEMVLEGEGPWEISKNLNILFVPGHSSGCIALHDIKNKTLLSGDFYAFSARKGTISGFPDYNHFSWQTQVENMTKVTRMDLNFGTSSAASVKARFTLLWVCERELCGHGPAQRRTSQEEAAFTPERL</sequence>
<dbReference type="PANTHER" id="PTHR42773">
    <property type="entry name" value="METALLO-BETA-LACTAMASE-RELATED"/>
    <property type="match status" value="1"/>
</dbReference>
<reference evidence="2" key="1">
    <citation type="submission" date="2021-01" db="EMBL/GenBank/DDBJ databases">
        <authorList>
            <person name="Corre E."/>
            <person name="Pelletier E."/>
            <person name="Niang G."/>
            <person name="Scheremetjew M."/>
            <person name="Finn R."/>
            <person name="Kale V."/>
            <person name="Holt S."/>
            <person name="Cochrane G."/>
            <person name="Meng A."/>
            <person name="Brown T."/>
            <person name="Cohen L."/>
        </authorList>
    </citation>
    <scope>NUCLEOTIDE SEQUENCE</scope>
    <source>
        <strain evidence="2">CCMP 769</strain>
    </source>
</reference>
<dbReference type="SUPFAM" id="SSF56281">
    <property type="entry name" value="Metallo-hydrolase/oxidoreductase"/>
    <property type="match status" value="1"/>
</dbReference>
<dbReference type="EMBL" id="HBHW01018823">
    <property type="protein sequence ID" value="CAE0046490.1"/>
    <property type="molecule type" value="Transcribed_RNA"/>
</dbReference>
<evidence type="ECO:0000259" key="1">
    <source>
        <dbReference type="SMART" id="SM00849"/>
    </source>
</evidence>
<organism evidence="2">
    <name type="scientific">Rhodosorus marinus</name>
    <dbReference type="NCBI Taxonomy" id="101924"/>
    <lineage>
        <taxon>Eukaryota</taxon>
        <taxon>Rhodophyta</taxon>
        <taxon>Stylonematophyceae</taxon>
        <taxon>Stylonematales</taxon>
        <taxon>Stylonemataceae</taxon>
        <taxon>Rhodosorus</taxon>
    </lineage>
</organism>
<dbReference type="InterPro" id="IPR001279">
    <property type="entry name" value="Metallo-B-lactamas"/>
</dbReference>
<name>A0A7S2ZQT8_9RHOD</name>
<evidence type="ECO:0000313" key="2">
    <source>
        <dbReference type="EMBL" id="CAE0046490.1"/>
    </source>
</evidence>
<dbReference type="SMART" id="SM00849">
    <property type="entry name" value="Lactamase_B"/>
    <property type="match status" value="1"/>
</dbReference>
<dbReference type="AlphaFoldDB" id="A0A7S2ZQT8"/>
<dbReference type="Pfam" id="PF00753">
    <property type="entry name" value="Lactamase_B"/>
    <property type="match status" value="1"/>
</dbReference>
<proteinExistence type="predicted"/>
<dbReference type="InterPro" id="IPR036866">
    <property type="entry name" value="RibonucZ/Hydroxyglut_hydro"/>
</dbReference>
<dbReference type="Pfam" id="PF13370">
    <property type="entry name" value="Fer4_13"/>
    <property type="match status" value="1"/>
</dbReference>
<gene>
    <name evidence="2" type="ORF">RMAR00112_LOCUS14469</name>
</gene>
<accession>A0A7S2ZQT8</accession>
<dbReference type="PANTHER" id="PTHR42773:SF1">
    <property type="entry name" value="METALLO-BETA-LACTAMASE FAMILY PROTEIN"/>
    <property type="match status" value="1"/>
</dbReference>
<dbReference type="Gene3D" id="3.30.70.20">
    <property type="match status" value="1"/>
</dbReference>
<feature type="domain" description="Metallo-beta-lactamase" evidence="1">
    <location>
        <begin position="133"/>
        <end position="296"/>
    </location>
</feature>